<gene>
    <name evidence="1" type="ORF">LOK49_LG05G02153</name>
</gene>
<protein>
    <submittedName>
        <fullName evidence="1">Uncharacterized protein</fullName>
    </submittedName>
</protein>
<keyword evidence="2" id="KW-1185">Reference proteome</keyword>
<dbReference type="EMBL" id="CM045761">
    <property type="protein sequence ID" value="KAI8014825.1"/>
    <property type="molecule type" value="Genomic_DNA"/>
</dbReference>
<reference evidence="1 2" key="1">
    <citation type="journal article" date="2022" name="Plant J.">
        <title>Chromosome-level genome of Camellia lanceoleosa provides a valuable resource for understanding genome evolution and self-incompatibility.</title>
        <authorList>
            <person name="Gong W."/>
            <person name="Xiao S."/>
            <person name="Wang L."/>
            <person name="Liao Z."/>
            <person name="Chang Y."/>
            <person name="Mo W."/>
            <person name="Hu G."/>
            <person name="Li W."/>
            <person name="Zhao G."/>
            <person name="Zhu H."/>
            <person name="Hu X."/>
            <person name="Ji K."/>
            <person name="Xiang X."/>
            <person name="Song Q."/>
            <person name="Yuan D."/>
            <person name="Jin S."/>
            <person name="Zhang L."/>
        </authorList>
    </citation>
    <scope>NUCLEOTIDE SEQUENCE [LARGE SCALE GENOMIC DNA]</scope>
    <source>
        <strain evidence="1">SQ_2022a</strain>
    </source>
</reference>
<evidence type="ECO:0000313" key="2">
    <source>
        <dbReference type="Proteomes" id="UP001060215"/>
    </source>
</evidence>
<comment type="caution">
    <text evidence="1">The sequence shown here is derived from an EMBL/GenBank/DDBJ whole genome shotgun (WGS) entry which is preliminary data.</text>
</comment>
<sequence length="257" mass="27794">MIDYLSSSHSRTVLLSHSLSHCPRRRSASSVVHGFLRRRSHSHPWPPHLRSSCSSFVHHRSVLVVMNSDGSGTGISGSQTKTNLSYTADASRSHVEGSAKSYATTSENGNGKGMNEPVQGHAVTQQIRAAKIHDFCLGIPFGGLFLSGGLIGFIFTRNLTTLRTDALFGAALLSLSTLSLKVWRQGKSSFPFILGQAVIAVALLWKNFQTYSMTKKLFPTGFYAAISAAMLCFYSYVVLSGGNPRPKKLKSSVVAPS</sequence>
<dbReference type="Proteomes" id="UP001060215">
    <property type="component" value="Chromosome 4"/>
</dbReference>
<name>A0ACC0HNP4_9ERIC</name>
<organism evidence="1 2">
    <name type="scientific">Camellia lanceoleosa</name>
    <dbReference type="NCBI Taxonomy" id="1840588"/>
    <lineage>
        <taxon>Eukaryota</taxon>
        <taxon>Viridiplantae</taxon>
        <taxon>Streptophyta</taxon>
        <taxon>Embryophyta</taxon>
        <taxon>Tracheophyta</taxon>
        <taxon>Spermatophyta</taxon>
        <taxon>Magnoliopsida</taxon>
        <taxon>eudicotyledons</taxon>
        <taxon>Gunneridae</taxon>
        <taxon>Pentapetalae</taxon>
        <taxon>asterids</taxon>
        <taxon>Ericales</taxon>
        <taxon>Theaceae</taxon>
        <taxon>Camellia</taxon>
    </lineage>
</organism>
<evidence type="ECO:0000313" key="1">
    <source>
        <dbReference type="EMBL" id="KAI8014825.1"/>
    </source>
</evidence>
<proteinExistence type="predicted"/>
<accession>A0ACC0HNP4</accession>